<dbReference type="SUPFAM" id="SSF53822">
    <property type="entry name" value="Periplasmic binding protein-like I"/>
    <property type="match status" value="1"/>
</dbReference>
<dbReference type="Pfam" id="PF02608">
    <property type="entry name" value="Bmp"/>
    <property type="match status" value="1"/>
</dbReference>
<evidence type="ECO:0000313" key="4">
    <source>
        <dbReference type="EMBL" id="PEH90115.1"/>
    </source>
</evidence>
<gene>
    <name evidence="4" type="ORF">CRM82_17300</name>
</gene>
<dbReference type="InterPro" id="IPR028082">
    <property type="entry name" value="Peripla_BP_I"/>
</dbReference>
<evidence type="ECO:0000259" key="3">
    <source>
        <dbReference type="Pfam" id="PF02608"/>
    </source>
</evidence>
<feature type="compositionally biased region" description="Basic and acidic residues" evidence="2">
    <location>
        <begin position="356"/>
        <end position="372"/>
    </location>
</feature>
<sequence length="392" mass="42621">MARKLQVQEVPGMARSTRHGCRVPVHFPFPKNTAMRSPRHLLTPLAAALGCATALATAHAADPMKVGFLYIGPASGAGWSYAHELARQEVQKKFGNKIETIFVENVAENDAERVTRDLAAQGAKVIFGGAFGFMNGMERVSRDFPKVAFEHATGYKTGPNLGIYDIRTYEGACLNGTIAGHLSKTQTIGVVAPHPIPEIVRNINAFTLCAQEVNPTIQTRILWVNTWYDPPKEAEAAKTLLNQGVDVLMQNTDSAAPLQVAKEAGKVGFGWDTDMAQWGGDAQMAAARLDWSIYYSKVVADVMAGTWKPGNVWIGMKDGAIHYDHFSKNLPAKVRAAVEQRGKDIVSGKRPVFHGPLRDQAGKERSKAGDMPDADKLKMNFLVQGVIGAMPQ</sequence>
<dbReference type="STRING" id="1219032.GCA_001515545_00818"/>
<organism evidence="4 5">
    <name type="scientific">Comamonas terrigena</name>
    <dbReference type="NCBI Taxonomy" id="32013"/>
    <lineage>
        <taxon>Bacteria</taxon>
        <taxon>Pseudomonadati</taxon>
        <taxon>Pseudomonadota</taxon>
        <taxon>Betaproteobacteria</taxon>
        <taxon>Burkholderiales</taxon>
        <taxon>Comamonadaceae</taxon>
        <taxon>Comamonas</taxon>
    </lineage>
</organism>
<keyword evidence="1" id="KW-0732">Signal</keyword>
<dbReference type="AlphaFoldDB" id="A0A2A7UXR0"/>
<dbReference type="Gene3D" id="3.40.50.2300">
    <property type="match status" value="2"/>
</dbReference>
<dbReference type="InterPro" id="IPR052910">
    <property type="entry name" value="ABC-Purine-Binding"/>
</dbReference>
<accession>A0A2A7UXR0</accession>
<feature type="region of interest" description="Disordered" evidence="2">
    <location>
        <begin position="349"/>
        <end position="372"/>
    </location>
</feature>
<evidence type="ECO:0000256" key="2">
    <source>
        <dbReference type="SAM" id="MobiDB-lite"/>
    </source>
</evidence>
<protein>
    <submittedName>
        <fullName evidence="4">BMP family ABC transporter substrate-binding protein</fullName>
    </submittedName>
</protein>
<dbReference type="Proteomes" id="UP000220246">
    <property type="component" value="Unassembled WGS sequence"/>
</dbReference>
<dbReference type="PANTHER" id="PTHR43208:SF1">
    <property type="entry name" value="ABC TRANSPORTER SUBSTRATE-BINDING PROTEIN"/>
    <property type="match status" value="1"/>
</dbReference>
<dbReference type="OrthoDB" id="9769871at2"/>
<dbReference type="InterPro" id="IPR003760">
    <property type="entry name" value="PnrA-like"/>
</dbReference>
<name>A0A2A7UXR0_COMTR</name>
<proteinExistence type="predicted"/>
<dbReference type="CDD" id="cd19963">
    <property type="entry name" value="PBP1_BMP-like"/>
    <property type="match status" value="1"/>
</dbReference>
<evidence type="ECO:0000313" key="5">
    <source>
        <dbReference type="Proteomes" id="UP000220246"/>
    </source>
</evidence>
<dbReference type="EMBL" id="PDEA01000001">
    <property type="protein sequence ID" value="PEH90115.1"/>
    <property type="molecule type" value="Genomic_DNA"/>
</dbReference>
<evidence type="ECO:0000256" key="1">
    <source>
        <dbReference type="ARBA" id="ARBA00022729"/>
    </source>
</evidence>
<reference evidence="5" key="1">
    <citation type="submission" date="2017-09" db="EMBL/GenBank/DDBJ databases">
        <title>FDA dAtabase for Regulatory Grade micrObial Sequences (FDA-ARGOS): Supporting development and validation of Infectious Disease Dx tests.</title>
        <authorList>
            <person name="Minogue T."/>
            <person name="Wolcott M."/>
            <person name="Wasieloski L."/>
            <person name="Aguilar W."/>
            <person name="Moore D."/>
            <person name="Tallon L."/>
            <person name="Sadzewicz L."/>
            <person name="Ott S."/>
            <person name="Zhao X."/>
            <person name="Nagaraj S."/>
            <person name="Vavikolanu K."/>
            <person name="Aluvathingal J."/>
            <person name="Nadendla S."/>
            <person name="Sichtig H."/>
        </authorList>
    </citation>
    <scope>NUCLEOTIDE SEQUENCE [LARGE SCALE GENOMIC DNA]</scope>
    <source>
        <strain evidence="5">FDAARGOS_394</strain>
    </source>
</reference>
<keyword evidence="5" id="KW-1185">Reference proteome</keyword>
<dbReference type="GO" id="GO:0005886">
    <property type="term" value="C:plasma membrane"/>
    <property type="evidence" value="ECO:0007669"/>
    <property type="project" value="InterPro"/>
</dbReference>
<comment type="caution">
    <text evidence="4">The sequence shown here is derived from an EMBL/GenBank/DDBJ whole genome shotgun (WGS) entry which is preliminary data.</text>
</comment>
<dbReference type="PANTHER" id="PTHR43208">
    <property type="entry name" value="ABC TRANSPORTER SUBSTRATE-BINDING PROTEIN"/>
    <property type="match status" value="1"/>
</dbReference>
<feature type="domain" description="ABC transporter substrate-binding protein PnrA-like" evidence="3">
    <location>
        <begin position="65"/>
        <end position="340"/>
    </location>
</feature>